<dbReference type="AlphaFoldDB" id="A0A6H0SBP8"/>
<keyword evidence="3" id="KW-1185">Reference proteome</keyword>
<dbReference type="RefSeq" id="WP_168143844.1">
    <property type="nucleotide sequence ID" value="NZ_CP038799.1"/>
</dbReference>
<name>A0A6H0SBP8_9MYCO</name>
<feature type="transmembrane region" description="Helical" evidence="1">
    <location>
        <begin position="354"/>
        <end position="379"/>
    </location>
</feature>
<evidence type="ECO:0000256" key="1">
    <source>
        <dbReference type="SAM" id="Phobius"/>
    </source>
</evidence>
<feature type="transmembrane region" description="Helical" evidence="1">
    <location>
        <begin position="471"/>
        <end position="490"/>
    </location>
</feature>
<feature type="transmembrane region" description="Helical" evidence="1">
    <location>
        <begin position="442"/>
        <end position="464"/>
    </location>
</feature>
<proteinExistence type="predicted"/>
<organism evidence="2 3">
    <name type="scientific">Mycolicibacterium frederiksbergense</name>
    <dbReference type="NCBI Taxonomy" id="117567"/>
    <lineage>
        <taxon>Bacteria</taxon>
        <taxon>Bacillati</taxon>
        <taxon>Actinomycetota</taxon>
        <taxon>Actinomycetes</taxon>
        <taxon>Mycobacteriales</taxon>
        <taxon>Mycobacteriaceae</taxon>
        <taxon>Mycolicibacterium</taxon>
    </lineage>
</organism>
<feature type="transmembrane region" description="Helical" evidence="1">
    <location>
        <begin position="400"/>
        <end position="422"/>
    </location>
</feature>
<dbReference type="EMBL" id="CP038799">
    <property type="protein sequence ID" value="QIV83447.1"/>
    <property type="molecule type" value="Genomic_DNA"/>
</dbReference>
<feature type="transmembrane region" description="Helical" evidence="1">
    <location>
        <begin position="207"/>
        <end position="224"/>
    </location>
</feature>
<reference evidence="2 3" key="1">
    <citation type="submission" date="2019-04" db="EMBL/GenBank/DDBJ databases">
        <title>Draft, Whole-Genome Sequence of the Anthracene-degrading Mycobacterium frederiksbergense LB501T, Isolated from a Polycyclic Aromatic Hydrocarbon (PAH)-Contaminated Soil.</title>
        <authorList>
            <person name="Augelletti F."/>
        </authorList>
    </citation>
    <scope>NUCLEOTIDE SEQUENCE [LARGE SCALE GENOMIC DNA]</scope>
    <source>
        <strain evidence="2 3">LB 501T</strain>
    </source>
</reference>
<evidence type="ECO:0000313" key="2">
    <source>
        <dbReference type="EMBL" id="QIV83447.1"/>
    </source>
</evidence>
<dbReference type="Proteomes" id="UP000501849">
    <property type="component" value="Chromosome"/>
</dbReference>
<feature type="transmembrane region" description="Helical" evidence="1">
    <location>
        <begin position="91"/>
        <end position="117"/>
    </location>
</feature>
<feature type="transmembrane region" description="Helical" evidence="1">
    <location>
        <begin position="176"/>
        <end position="195"/>
    </location>
</feature>
<feature type="transmembrane region" description="Helical" evidence="1">
    <location>
        <begin position="37"/>
        <end position="55"/>
    </location>
</feature>
<feature type="transmembrane region" description="Helical" evidence="1">
    <location>
        <begin position="510"/>
        <end position="531"/>
    </location>
</feature>
<protein>
    <submittedName>
        <fullName evidence="2">ABC transporter</fullName>
    </submittedName>
</protein>
<feature type="transmembrane region" description="Helical" evidence="1">
    <location>
        <begin position="145"/>
        <end position="170"/>
    </location>
</feature>
<dbReference type="KEGG" id="mfre:EXE63_23080"/>
<keyword evidence="1" id="KW-0812">Transmembrane</keyword>
<feature type="transmembrane region" description="Helical" evidence="1">
    <location>
        <begin position="312"/>
        <end position="334"/>
    </location>
</feature>
<feature type="transmembrane region" description="Helical" evidence="1">
    <location>
        <begin position="254"/>
        <end position="274"/>
    </location>
</feature>
<keyword evidence="1" id="KW-1133">Transmembrane helix</keyword>
<keyword evidence="1" id="KW-0472">Membrane</keyword>
<accession>A0A6H0SBP8</accession>
<evidence type="ECO:0000313" key="3">
    <source>
        <dbReference type="Proteomes" id="UP000501849"/>
    </source>
</evidence>
<gene>
    <name evidence="2" type="ORF">EXE63_23080</name>
</gene>
<sequence length="537" mass="55699">MSTAASQTSHRAGAAGSPLTGTAPLLRLALRRDRIRLTVWLALLTLLMAYTPGALEMAYPAGEQRLARVSLMQTPAGIMMSGPMFGGNETALGAMIANELMLTMIVASSILAVLTVIRHTRRDEESGAAELVLSSVVGRHARTGAALILVGAVNAVLAVTMTVALVGNGFSVTDSAAMSLGITGAATVFGALAAVTAQLWRQARTAMGAAMGALALAALVRGIGDVIDNSGSVLSWFSPIAWAQQMRSFVDLRWWPLLLLIGLTATLVVTAAVLESRRQYDEGIIASSGERPDAHPIPNVFVLHLTLQRGQLIGWGTGLFLAGLAFGSMTKSLLNAAQQNELLARMLAVSGTDGVHTTMSQFLAAVVGAYVVSAVLRTFSDEQSGLSEPVLAAAVSRWQWLLTSVAAALTGAAALLFCAGLGNGLGAALSVGEPAAVWRLTLAGLTFLPAMAVLSAVAALAVALRKPWIGWLAVTFVVLSLYLGALLRLPQWLLDASPVGQTTAPTDFPVTALVTMLAVATAGTLLAGSIYRTRDAV</sequence>